<protein>
    <recommendedName>
        <fullName evidence="3">LPS sulfotransferase NodH</fullName>
    </recommendedName>
</protein>
<dbReference type="OrthoDB" id="5562925at2"/>
<dbReference type="EMBL" id="RJKX01000015">
    <property type="protein sequence ID" value="ROP84436.1"/>
    <property type="molecule type" value="Genomic_DNA"/>
</dbReference>
<evidence type="ECO:0008006" key="3">
    <source>
        <dbReference type="Google" id="ProtNLM"/>
    </source>
</evidence>
<proteinExistence type="predicted"/>
<dbReference type="Proteomes" id="UP000278222">
    <property type="component" value="Unassembled WGS sequence"/>
</dbReference>
<evidence type="ECO:0000313" key="2">
    <source>
        <dbReference type="Proteomes" id="UP000278222"/>
    </source>
</evidence>
<evidence type="ECO:0000313" key="1">
    <source>
        <dbReference type="EMBL" id="ROP84436.1"/>
    </source>
</evidence>
<accession>A0A3N1L1U8</accession>
<dbReference type="SUPFAM" id="SSF52540">
    <property type="entry name" value="P-loop containing nucleoside triphosphate hydrolases"/>
    <property type="match status" value="1"/>
</dbReference>
<name>A0A3N1L1U8_9PROT</name>
<dbReference type="RefSeq" id="WP_123692366.1">
    <property type="nucleotide sequence ID" value="NZ_AP019700.1"/>
</dbReference>
<keyword evidence="2" id="KW-1185">Reference proteome</keyword>
<dbReference type="AlphaFoldDB" id="A0A3N1L1U8"/>
<reference evidence="1 2" key="1">
    <citation type="submission" date="2018-11" db="EMBL/GenBank/DDBJ databases">
        <title>Genomic Encyclopedia of Type Strains, Phase IV (KMG-IV): sequencing the most valuable type-strain genomes for metagenomic binning, comparative biology and taxonomic classification.</title>
        <authorList>
            <person name="Goeker M."/>
        </authorList>
    </citation>
    <scope>NUCLEOTIDE SEQUENCE [LARGE SCALE GENOMIC DNA]</scope>
    <source>
        <strain evidence="1 2">DSM 5900</strain>
    </source>
</reference>
<organism evidence="1 2">
    <name type="scientific">Stella humosa</name>
    <dbReference type="NCBI Taxonomy" id="94"/>
    <lineage>
        <taxon>Bacteria</taxon>
        <taxon>Pseudomonadati</taxon>
        <taxon>Pseudomonadota</taxon>
        <taxon>Alphaproteobacteria</taxon>
        <taxon>Rhodospirillales</taxon>
        <taxon>Stellaceae</taxon>
        <taxon>Stella</taxon>
    </lineage>
</organism>
<dbReference type="InterPro" id="IPR027417">
    <property type="entry name" value="P-loop_NTPase"/>
</dbReference>
<sequence length="240" mass="26908">MTTRTCMFHIGRSGSTVVADQLRQHPGLTWAGELLDPRRGSFDRAAALSRIERGLDKAGSRGFGFETKFYHLRRAGLDPAGLLELLAARGFVRFLVIRRRNLLRKIVSSLLARQTGQWHLEAGSGARPILRPMRLDVGAVVVERATTPLLDAMARYQADFTALDRVLGDRPVLRLTFEDDIRPDPARAYRRVTAFLGLPDHPAEVRLVPTTPWPLSRILTNFDEVRAHLAGTPHAWMTDD</sequence>
<comment type="caution">
    <text evidence="1">The sequence shown here is derived from an EMBL/GenBank/DDBJ whole genome shotgun (WGS) entry which is preliminary data.</text>
</comment>
<gene>
    <name evidence="1" type="ORF">EDC65_3788</name>
</gene>
<dbReference type="Gene3D" id="3.40.50.300">
    <property type="entry name" value="P-loop containing nucleotide triphosphate hydrolases"/>
    <property type="match status" value="1"/>
</dbReference>